<organism evidence="1 2">
    <name type="scientific">Coregonus suidteri</name>
    <dbReference type="NCBI Taxonomy" id="861788"/>
    <lineage>
        <taxon>Eukaryota</taxon>
        <taxon>Metazoa</taxon>
        <taxon>Chordata</taxon>
        <taxon>Craniata</taxon>
        <taxon>Vertebrata</taxon>
        <taxon>Euteleostomi</taxon>
        <taxon>Actinopterygii</taxon>
        <taxon>Neopterygii</taxon>
        <taxon>Teleostei</taxon>
        <taxon>Protacanthopterygii</taxon>
        <taxon>Salmoniformes</taxon>
        <taxon>Salmonidae</taxon>
        <taxon>Coregoninae</taxon>
        <taxon>Coregonus</taxon>
    </lineage>
</organism>
<name>A0AAN8R9U2_9TELE</name>
<evidence type="ECO:0000313" key="2">
    <source>
        <dbReference type="Proteomes" id="UP001356427"/>
    </source>
</evidence>
<dbReference type="Proteomes" id="UP001356427">
    <property type="component" value="Unassembled WGS sequence"/>
</dbReference>
<dbReference type="AlphaFoldDB" id="A0AAN8R9U2"/>
<dbReference type="EMBL" id="JAGTTL010000001">
    <property type="protein sequence ID" value="KAK6329493.1"/>
    <property type="molecule type" value="Genomic_DNA"/>
</dbReference>
<sequence length="239" mass="27399">MGSTPEQIKKEFGEARGIGEIEKLVSKYRNRKVTLEEPRSYELRIGGLEDTVHAGDNELLEVWENLYLPETMAMVVIGALDDFPCSASRWQLVLLYCEDGNIYAYEFEVLHLVAKSLKDLFESGAKFPGWDTFKFGECLNMTPEELAEMMQSKDIKQIEAENAKYQSSILTEMIEDSIAFTQWEQPESTIQCDERTQGNTSMKDNVWNNQTPTPAISLRCNYDMPICTQSQRQLCFLTE</sequence>
<proteinExistence type="predicted"/>
<dbReference type="Pfam" id="PF02393">
    <property type="entry name" value="US22"/>
    <property type="match status" value="1"/>
</dbReference>
<reference evidence="1 2" key="1">
    <citation type="submission" date="2021-04" db="EMBL/GenBank/DDBJ databases">
        <authorList>
            <person name="De Guttry C."/>
            <person name="Zahm M."/>
            <person name="Klopp C."/>
            <person name="Cabau C."/>
            <person name="Louis A."/>
            <person name="Berthelot C."/>
            <person name="Parey E."/>
            <person name="Roest Crollius H."/>
            <person name="Montfort J."/>
            <person name="Robinson-Rechavi M."/>
            <person name="Bucao C."/>
            <person name="Bouchez O."/>
            <person name="Gislard M."/>
            <person name="Lluch J."/>
            <person name="Milhes M."/>
            <person name="Lampietro C."/>
            <person name="Lopez Roques C."/>
            <person name="Donnadieu C."/>
            <person name="Braasch I."/>
            <person name="Desvignes T."/>
            <person name="Postlethwait J."/>
            <person name="Bobe J."/>
            <person name="Wedekind C."/>
            <person name="Guiguen Y."/>
        </authorList>
    </citation>
    <scope>NUCLEOTIDE SEQUENCE [LARGE SCALE GENOMIC DNA]</scope>
    <source>
        <strain evidence="1">Cs_M1</strain>
        <tissue evidence="1">Blood</tissue>
    </source>
</reference>
<evidence type="ECO:0000313" key="1">
    <source>
        <dbReference type="EMBL" id="KAK6329493.1"/>
    </source>
</evidence>
<keyword evidence="2" id="KW-1185">Reference proteome</keyword>
<gene>
    <name evidence="1" type="ORF">J4Q44_G00014710</name>
</gene>
<accession>A0AAN8R9U2</accession>
<comment type="caution">
    <text evidence="1">The sequence shown here is derived from an EMBL/GenBank/DDBJ whole genome shotgun (WGS) entry which is preliminary data.</text>
</comment>
<dbReference type="InterPro" id="IPR003360">
    <property type="entry name" value="US22-like"/>
</dbReference>
<protein>
    <submittedName>
        <fullName evidence="1">Uncharacterized protein</fullName>
    </submittedName>
</protein>